<sequence length="142" mass="16053">MLSTVFERSNVVWCAAQLISGRKFNSSKAMTDGEKEPREKTLKAIPRLLSKFNFRTFPAKEAECMQAKLSVLTVVGTFKLSSGLLTYALICLHSPSSCDPLLSALLLFRPSSLSSLYRLSWRRSRVDENAIDGYTFFKYIQK</sequence>
<keyword evidence="2" id="KW-1185">Reference proteome</keyword>
<dbReference type="Proteomes" id="UP001054945">
    <property type="component" value="Unassembled WGS sequence"/>
</dbReference>
<comment type="caution">
    <text evidence="1">The sequence shown here is derived from an EMBL/GenBank/DDBJ whole genome shotgun (WGS) entry which is preliminary data.</text>
</comment>
<organism evidence="1 2">
    <name type="scientific">Caerostris extrusa</name>
    <name type="common">Bark spider</name>
    <name type="synonym">Caerostris bankana</name>
    <dbReference type="NCBI Taxonomy" id="172846"/>
    <lineage>
        <taxon>Eukaryota</taxon>
        <taxon>Metazoa</taxon>
        <taxon>Ecdysozoa</taxon>
        <taxon>Arthropoda</taxon>
        <taxon>Chelicerata</taxon>
        <taxon>Arachnida</taxon>
        <taxon>Araneae</taxon>
        <taxon>Araneomorphae</taxon>
        <taxon>Entelegynae</taxon>
        <taxon>Araneoidea</taxon>
        <taxon>Araneidae</taxon>
        <taxon>Caerostris</taxon>
    </lineage>
</organism>
<evidence type="ECO:0000313" key="2">
    <source>
        <dbReference type="Proteomes" id="UP001054945"/>
    </source>
</evidence>
<protein>
    <submittedName>
        <fullName evidence="1">Uncharacterized protein</fullName>
    </submittedName>
</protein>
<dbReference type="AlphaFoldDB" id="A0AAV4TUY9"/>
<accession>A0AAV4TUY9</accession>
<name>A0AAV4TUY9_CAEEX</name>
<reference evidence="1 2" key="1">
    <citation type="submission" date="2021-06" db="EMBL/GenBank/DDBJ databases">
        <title>Caerostris extrusa draft genome.</title>
        <authorList>
            <person name="Kono N."/>
            <person name="Arakawa K."/>
        </authorList>
    </citation>
    <scope>NUCLEOTIDE SEQUENCE [LARGE SCALE GENOMIC DNA]</scope>
</reference>
<proteinExistence type="predicted"/>
<dbReference type="EMBL" id="BPLR01011751">
    <property type="protein sequence ID" value="GIY48782.1"/>
    <property type="molecule type" value="Genomic_DNA"/>
</dbReference>
<evidence type="ECO:0000313" key="1">
    <source>
        <dbReference type="EMBL" id="GIY48782.1"/>
    </source>
</evidence>
<gene>
    <name evidence="1" type="ORF">CEXT_316501</name>
</gene>